<feature type="transmembrane region" description="Helical" evidence="1">
    <location>
        <begin position="12"/>
        <end position="37"/>
    </location>
</feature>
<organism evidence="2 3">
    <name type="scientific">Flagellimonas ochracea</name>
    <dbReference type="NCBI Taxonomy" id="2696472"/>
    <lineage>
        <taxon>Bacteria</taxon>
        <taxon>Pseudomonadati</taxon>
        <taxon>Bacteroidota</taxon>
        <taxon>Flavobacteriia</taxon>
        <taxon>Flavobacteriales</taxon>
        <taxon>Flavobacteriaceae</taxon>
        <taxon>Flagellimonas</taxon>
    </lineage>
</organism>
<feature type="transmembrane region" description="Helical" evidence="1">
    <location>
        <begin position="86"/>
        <end position="105"/>
    </location>
</feature>
<feature type="transmembrane region" description="Helical" evidence="1">
    <location>
        <begin position="57"/>
        <end position="74"/>
    </location>
</feature>
<keyword evidence="1" id="KW-0812">Transmembrane</keyword>
<comment type="caution">
    <text evidence="2">The sequence shown here is derived from an EMBL/GenBank/DDBJ whole genome shotgun (WGS) entry which is preliminary data.</text>
</comment>
<dbReference type="Proteomes" id="UP000667650">
    <property type="component" value="Unassembled WGS sequence"/>
</dbReference>
<evidence type="ECO:0000313" key="2">
    <source>
        <dbReference type="EMBL" id="NAY90700.1"/>
    </source>
</evidence>
<reference evidence="2" key="1">
    <citation type="submission" date="2020-01" db="EMBL/GenBank/DDBJ databases">
        <title>Muricauda ochracea sp. nov., isolated from a tidal flat of Garorim bay in Korea.</title>
        <authorList>
            <person name="Kim D."/>
            <person name="Yoo Y."/>
            <person name="Kim J.-J."/>
        </authorList>
    </citation>
    <scope>NUCLEOTIDE SEQUENCE</scope>
    <source>
        <strain evidence="2">JGD-17</strain>
    </source>
</reference>
<evidence type="ECO:0000256" key="1">
    <source>
        <dbReference type="SAM" id="Phobius"/>
    </source>
</evidence>
<keyword evidence="3" id="KW-1185">Reference proteome</keyword>
<sequence>MIHLNIKKNQKAIKIAKIVIASILGLMILADIILVKLGMSNDEVPTFSKVIKQNRTSLIWLNFLLGGLVSKIFYNRIVYVKRTEISGVFAFMTVILVLWVLGQFLPNKLDNMVHFAVMLGGGIMARFAWPQFVVSESTK</sequence>
<name>A0A964WW81_9FLAO</name>
<dbReference type="EMBL" id="JAAABI010000001">
    <property type="protein sequence ID" value="NAY90700.1"/>
    <property type="molecule type" value="Genomic_DNA"/>
</dbReference>
<gene>
    <name evidence="2" type="ORF">GTQ34_02105</name>
</gene>
<accession>A0A964WW81</accession>
<keyword evidence="1" id="KW-0472">Membrane</keyword>
<protein>
    <submittedName>
        <fullName evidence="2">Uncharacterized protein</fullName>
    </submittedName>
</protein>
<proteinExistence type="predicted"/>
<keyword evidence="1" id="KW-1133">Transmembrane helix</keyword>
<evidence type="ECO:0000313" key="3">
    <source>
        <dbReference type="Proteomes" id="UP000667650"/>
    </source>
</evidence>
<dbReference type="AlphaFoldDB" id="A0A964WW81"/>
<feature type="transmembrane region" description="Helical" evidence="1">
    <location>
        <begin position="111"/>
        <end position="129"/>
    </location>
</feature>
<dbReference type="RefSeq" id="WP_166522106.1">
    <property type="nucleotide sequence ID" value="NZ_JAAABI010000001.1"/>
</dbReference>